<dbReference type="RefSeq" id="WP_371755004.1">
    <property type="nucleotide sequence ID" value="NZ_JAYJLD010000024.1"/>
</dbReference>
<name>A0ABU5ZK37_9BACL</name>
<keyword evidence="2" id="KW-1185">Reference proteome</keyword>
<proteinExistence type="predicted"/>
<sequence>RNGICSWLNGSQYNKRRFLFSKGKLLHYRNGSLYSTIRTFIIIEALEKAEFHFIGVSQVFS</sequence>
<evidence type="ECO:0000313" key="2">
    <source>
        <dbReference type="Proteomes" id="UP001310386"/>
    </source>
</evidence>
<organism evidence="1 2">
    <name type="scientific">Ferviditalea candida</name>
    <dbReference type="NCBI Taxonomy" id="3108399"/>
    <lineage>
        <taxon>Bacteria</taxon>
        <taxon>Bacillati</taxon>
        <taxon>Bacillota</taxon>
        <taxon>Bacilli</taxon>
        <taxon>Bacillales</taxon>
        <taxon>Paenibacillaceae</taxon>
        <taxon>Ferviditalea</taxon>
    </lineage>
</organism>
<dbReference type="Proteomes" id="UP001310386">
    <property type="component" value="Unassembled WGS sequence"/>
</dbReference>
<evidence type="ECO:0000313" key="1">
    <source>
        <dbReference type="EMBL" id="MEB3102879.1"/>
    </source>
</evidence>
<gene>
    <name evidence="1" type="ORF">VF724_14560</name>
</gene>
<feature type="non-terminal residue" evidence="1">
    <location>
        <position position="1"/>
    </location>
</feature>
<reference evidence="1" key="1">
    <citation type="submission" date="2023-12" db="EMBL/GenBank/DDBJ databases">
        <title>Fervidustalea candida gen. nov., sp. nov., a novel member of the family Paenibacillaceae isolated from a geothermal area.</title>
        <authorList>
            <person name="Li W.-J."/>
            <person name="Jiao J.-Y."/>
            <person name="Chen Y."/>
        </authorList>
    </citation>
    <scope>NUCLEOTIDE SEQUENCE</scope>
    <source>
        <strain evidence="1">SYSU GA230002</strain>
    </source>
</reference>
<comment type="caution">
    <text evidence="1">The sequence shown here is derived from an EMBL/GenBank/DDBJ whole genome shotgun (WGS) entry which is preliminary data.</text>
</comment>
<accession>A0ABU5ZK37</accession>
<protein>
    <submittedName>
        <fullName evidence="1">Uncharacterized protein</fullName>
    </submittedName>
</protein>
<dbReference type="EMBL" id="JAYJLD010000024">
    <property type="protein sequence ID" value="MEB3102879.1"/>
    <property type="molecule type" value="Genomic_DNA"/>
</dbReference>